<dbReference type="eggNOG" id="COG1434">
    <property type="taxonomic scope" value="Bacteria"/>
</dbReference>
<evidence type="ECO:0000313" key="3">
    <source>
        <dbReference type="EMBL" id="ACF42925.1"/>
    </source>
</evidence>
<dbReference type="GO" id="GO:0000270">
    <property type="term" value="P:peptidoglycan metabolic process"/>
    <property type="evidence" value="ECO:0007669"/>
    <property type="project" value="TreeGrafter"/>
</dbReference>
<dbReference type="KEGG" id="pph:Ppha_0625"/>
<dbReference type="OrthoDB" id="9782395at2"/>
<dbReference type="CDD" id="cd06259">
    <property type="entry name" value="YdcF-like"/>
    <property type="match status" value="1"/>
</dbReference>
<feature type="domain" description="DUF218" evidence="2">
    <location>
        <begin position="71"/>
        <end position="240"/>
    </location>
</feature>
<organism evidence="3 4">
    <name type="scientific">Pelodictyon phaeoclathratiforme (strain DSM 5477 / BU-1)</name>
    <dbReference type="NCBI Taxonomy" id="324925"/>
    <lineage>
        <taxon>Bacteria</taxon>
        <taxon>Pseudomonadati</taxon>
        <taxon>Chlorobiota</taxon>
        <taxon>Chlorobiia</taxon>
        <taxon>Chlorobiales</taxon>
        <taxon>Chlorobiaceae</taxon>
        <taxon>Chlorobium/Pelodictyon group</taxon>
        <taxon>Pelodictyon</taxon>
    </lineage>
</organism>
<feature type="transmembrane region" description="Helical" evidence="1">
    <location>
        <begin position="5"/>
        <end position="24"/>
    </location>
</feature>
<dbReference type="InterPro" id="IPR014729">
    <property type="entry name" value="Rossmann-like_a/b/a_fold"/>
</dbReference>
<dbReference type="PANTHER" id="PTHR30336">
    <property type="entry name" value="INNER MEMBRANE PROTEIN, PROBABLE PERMEASE"/>
    <property type="match status" value="1"/>
</dbReference>
<feature type="transmembrane region" description="Helical" evidence="1">
    <location>
        <begin position="30"/>
        <end position="51"/>
    </location>
</feature>
<name>B4SDI6_PELPB</name>
<keyword evidence="4" id="KW-1185">Reference proteome</keyword>
<reference evidence="3 4" key="1">
    <citation type="submission" date="2008-06" db="EMBL/GenBank/DDBJ databases">
        <title>Complete sequence of Pelodictyon phaeoclathratiforme BU-1.</title>
        <authorList>
            <consortium name="US DOE Joint Genome Institute"/>
            <person name="Lucas S."/>
            <person name="Copeland A."/>
            <person name="Lapidus A."/>
            <person name="Glavina del Rio T."/>
            <person name="Dalin E."/>
            <person name="Tice H."/>
            <person name="Bruce D."/>
            <person name="Goodwin L."/>
            <person name="Pitluck S."/>
            <person name="Schmutz J."/>
            <person name="Larimer F."/>
            <person name="Land M."/>
            <person name="Hauser L."/>
            <person name="Kyrpides N."/>
            <person name="Mikhailova N."/>
            <person name="Liu Z."/>
            <person name="Li T."/>
            <person name="Zhao F."/>
            <person name="Overmann J."/>
            <person name="Bryant D.A."/>
            <person name="Richardson P."/>
        </authorList>
    </citation>
    <scope>NUCLEOTIDE SEQUENCE [LARGE SCALE GENOMIC DNA]</scope>
    <source>
        <strain evidence="4">DSM 5477 / BU-1</strain>
    </source>
</reference>
<keyword evidence="1" id="KW-0472">Membrane</keyword>
<proteinExistence type="predicted"/>
<dbReference type="RefSeq" id="WP_012507420.1">
    <property type="nucleotide sequence ID" value="NC_011060.1"/>
</dbReference>
<dbReference type="Pfam" id="PF02698">
    <property type="entry name" value="DUF218"/>
    <property type="match status" value="1"/>
</dbReference>
<dbReference type="HOGENOM" id="CLU_053514_1_1_10"/>
<evidence type="ECO:0000259" key="2">
    <source>
        <dbReference type="Pfam" id="PF02698"/>
    </source>
</evidence>
<dbReference type="InterPro" id="IPR003848">
    <property type="entry name" value="DUF218"/>
</dbReference>
<dbReference type="InterPro" id="IPR051599">
    <property type="entry name" value="Cell_Envelope_Assoc"/>
</dbReference>
<dbReference type="GO" id="GO:0005886">
    <property type="term" value="C:plasma membrane"/>
    <property type="evidence" value="ECO:0007669"/>
    <property type="project" value="TreeGrafter"/>
</dbReference>
<keyword evidence="1" id="KW-1133">Transmembrane helix</keyword>
<sequence precursor="true">MINKILPLLVLPSGFSLLCLLAGLLLRNSFFLWLGTLLLLAFSMPVMSDFLMRSVEVGEGRVPVSSVGKADAIVVLSGMIVTVDGAPLGEWGGAVDRFDGGVELFKAGRAPVVVFTRGQVPWQPGVVPEGELLAKRALLLGVPQSAIRLTGKAGNTADEAAAASVLLGASKKGVPRRIILVTSAFHMRRARFLFERAGFAVEPFLVDYQTSEKSPLTVLSFLPNAEALAQSDRALREVIGLLFYWVTK</sequence>
<dbReference type="AlphaFoldDB" id="B4SDI6"/>
<gene>
    <name evidence="3" type="ordered locus">Ppha_0625</name>
</gene>
<accession>B4SDI6</accession>
<dbReference type="Gene3D" id="3.40.50.620">
    <property type="entry name" value="HUPs"/>
    <property type="match status" value="1"/>
</dbReference>
<evidence type="ECO:0000313" key="4">
    <source>
        <dbReference type="Proteomes" id="UP000002724"/>
    </source>
</evidence>
<dbReference type="PANTHER" id="PTHR30336:SF4">
    <property type="entry name" value="ENVELOPE BIOGENESIS FACTOR ELYC"/>
    <property type="match status" value="1"/>
</dbReference>
<dbReference type="Proteomes" id="UP000002724">
    <property type="component" value="Chromosome"/>
</dbReference>
<evidence type="ECO:0000256" key="1">
    <source>
        <dbReference type="SAM" id="Phobius"/>
    </source>
</evidence>
<keyword evidence="1" id="KW-0812">Transmembrane</keyword>
<protein>
    <recommendedName>
        <fullName evidence="2">DUF218 domain-containing protein</fullName>
    </recommendedName>
</protein>
<dbReference type="EMBL" id="CP001110">
    <property type="protein sequence ID" value="ACF42925.1"/>
    <property type="molecule type" value="Genomic_DNA"/>
</dbReference>
<dbReference type="GO" id="GO:0043164">
    <property type="term" value="P:Gram-negative-bacterium-type cell wall biogenesis"/>
    <property type="evidence" value="ECO:0007669"/>
    <property type="project" value="TreeGrafter"/>
</dbReference>